<dbReference type="Pfam" id="PF13330">
    <property type="entry name" value="Mucin2_WxxW"/>
    <property type="match status" value="11"/>
</dbReference>
<dbReference type="Gene3D" id="2.60.120.260">
    <property type="entry name" value="Galactose-binding domain-like"/>
    <property type="match status" value="6"/>
</dbReference>
<feature type="region of interest" description="Disordered" evidence="7">
    <location>
        <begin position="3192"/>
        <end position="3231"/>
    </location>
</feature>
<comment type="caution">
    <text evidence="9">The sequence shown here is derived from an EMBL/GenBank/DDBJ whole genome shotgun (WGS) entry which is preliminary data.</text>
</comment>
<keyword evidence="5" id="KW-0325">Glycoprotein</keyword>
<dbReference type="InterPro" id="IPR036055">
    <property type="entry name" value="LDL_receptor-like_sf"/>
</dbReference>
<feature type="domain" description="F5/8 type C" evidence="8">
    <location>
        <begin position="309"/>
        <end position="410"/>
    </location>
</feature>
<evidence type="ECO:0000259" key="8">
    <source>
        <dbReference type="PROSITE" id="PS50022"/>
    </source>
</evidence>
<feature type="disulfide bond" evidence="6">
    <location>
        <begin position="3149"/>
        <end position="3161"/>
    </location>
</feature>
<feature type="compositionally biased region" description="Polar residues" evidence="7">
    <location>
        <begin position="2410"/>
        <end position="2483"/>
    </location>
</feature>
<keyword evidence="4 6" id="KW-1015">Disulfide bond</keyword>
<keyword evidence="10" id="KW-1185">Reference proteome</keyword>
<dbReference type="PANTHER" id="PTHR24543:SF325">
    <property type="entry name" value="F5_8 TYPE C DOMAIN-CONTAINING PROTEIN"/>
    <property type="match status" value="1"/>
</dbReference>
<proteinExistence type="predicted"/>
<feature type="region of interest" description="Disordered" evidence="7">
    <location>
        <begin position="2127"/>
        <end position="2166"/>
    </location>
</feature>
<dbReference type="SUPFAM" id="SSF49785">
    <property type="entry name" value="Galactose-binding domain-like"/>
    <property type="match status" value="6"/>
</dbReference>
<feature type="region of interest" description="Disordered" evidence="7">
    <location>
        <begin position="858"/>
        <end position="883"/>
    </location>
</feature>
<dbReference type="InterPro" id="IPR000421">
    <property type="entry name" value="FA58C"/>
</dbReference>
<evidence type="ECO:0000256" key="3">
    <source>
        <dbReference type="ARBA" id="ARBA00022729"/>
    </source>
</evidence>
<feature type="domain" description="F5/8 type C" evidence="8">
    <location>
        <begin position="896"/>
        <end position="1049"/>
    </location>
</feature>
<dbReference type="InterPro" id="IPR025155">
    <property type="entry name" value="WxxW_domain"/>
</dbReference>
<feature type="domain" description="F5/8 type C" evidence="8">
    <location>
        <begin position="681"/>
        <end position="829"/>
    </location>
</feature>
<dbReference type="CDD" id="cd00057">
    <property type="entry name" value="FA58C"/>
    <property type="match status" value="6"/>
</dbReference>
<evidence type="ECO:0000256" key="5">
    <source>
        <dbReference type="ARBA" id="ARBA00023180"/>
    </source>
</evidence>
<dbReference type="PANTHER" id="PTHR24543">
    <property type="entry name" value="MULTICOPPER OXIDASE-RELATED"/>
    <property type="match status" value="1"/>
</dbReference>
<dbReference type="SMART" id="SM00231">
    <property type="entry name" value="FA58C"/>
    <property type="match status" value="6"/>
</dbReference>
<sequence>MTEQTFVLNPKQNIDFSWDKCLCHRSGEKGNLKSQTWTTFKAAAESRNDRVSEIMKGKWIDGPKGVYHKKCYQLYTMKRDIKLTLKRNTCSQKRKLESDSATKHAINVPAAKLPRNFDKSKCVICLQDKTSLKDRRRLESLTKCLTDEAIETMKQASTQQDSNPLLIKRLESGFDFFYHKSCFRILTSVLYKENETQVEEEPDSFTSVPTAQIVQTAIEDSTLFQSNNTLNAAVGKKDIVTTVFYAAKAIRNVISLDSTSNIPWPHTGESISENNIVIPDLLYNFLALLLTDDSTHVSISPSKLDISPNDTKPWILVDMKQPKLISGIMTQGSAKEDKWVTKYKITYSMDGLTFTSYNPQGTPMEFQGNHDRNTIMRHILRQPITARFFKIHPINGGPNGLGLRFNLLGCYYYIPGMHHHTASITGTSSVPIKTGTDTHSGGSIITVSPGVPDQGKPTPSPGALQQGTPTPGPTPGPTLEPLCAIKMGIENFLIVGKPQLTASSSKDSHAGASYGRLNEGEKKPTAWIPSPLDKNPYIEVNFLEPKTITGVMIQGHGQLPQWVKTFTVLTSTDGKTFKPYSNKENSTTPKIFQGNKNNTQPETYLFNRNIVAQYVRIYPGEYTGAPAIRFNLLGCNPSVVITTPEPTLPPGVTTVSPSVPAQLKPTAHPNPDQYIAPPKVCLLTMGVQSSLIVDNKQMTASSSQNTSTPQASRIYASGSWMPSKTDTKPWIQIDFLKPKLLSGVVTQGDGKSQNWVKTYQIYTSIDGINFIPYSDRTGDKTAKTFNGNKDNVTPVRHLFNRNITAQFIRLYPTESYTDTPALRWNVIGCTPDTPRPKVPPQGIPTPKPGTGLQIIPTAHPGSDQQGKPTLGQNTGTGSTAVPSGQVQFTPTPAPLCEIPMGLSNKFIVTDSQLTSSSKLKNFTGAERGRIYTEKDGSFTGGWVPSESNKKQWIQVDLLAPYEITGIITQGQSEKPNWVTKYAVYYSTDGENFIPVPKSPVDKAPMVFTGNKDQFTPIQHLFPKVVARFVRVYPLEWHNLIGLRFNLLGCQSPSPKPNIRTTQGPDTMSTETPNPLSCMYWTPWVNTGTPDKVGEYETVYNLNQLVHSCDKKNMGAIECRDMATKMSHDKIGETGVQCDLSTVGGLLCKNDAQADHQCNDYEIRVFCDECPTVAPTNLLTPTPGVNQQATPTASPRPCENRTFWSEWINNHKPNSVGESEFMHPKEITKFCATGKISKIECTTLDGIDFSASGEMVTCTLDEGFNCDASLNDPFPCSDYRVRYECKEVCLATPTPKTTHSPVPISTEKPTPKQGVTVTTMEPTLGTTPTPTQQRCVVSKWSPWINRDKPDIGVSDHEFMSQEELKRFCYGGNVTKVECAVDSENNIPYYSSGEKVGYCNKEHGFLCTNADNFPIPCSDYKIRYYCECANETGTKSPTTVTTEAPNPSKPTYVRCAWSNWLSSTSPTNAPTSGDLETIENLKKHFGLCPSIVDIECRILDNGSSTSATQDSVTCDIQNGLRCYNRDQESFQCHDYEVRVKCWDNSCNPSLSSTLQPQPNRQTSLVNPDTTTVLQFSQSTTPICAPGETLEPCAYKCGDLCDNMAQLIDTCKQSQGTCVPLCRPAKHLCAPEEKLMDKITCVQQSMCPCRKQDGTIAKPLEQWNNPNDYCSICHCFNNTVTCTKDETCSTPSPTQYKPIPVTHPQCFWTHWINMDTPLTSEGDIETISKIRTLHTFCYNPVHIECREVRSHTDYTTRGQTVTCDLNTGLKCLNHENGGYCEDYEVRFYCPCATTPTTTTTTTLAPPSGMQLIPTAAPTCGWTHWINLDNPTIMKEGKLFEGDIESIANIRKMHPLCEYYMMTQVECREAKTKIPSSQTNEVVSCDRIRGLRCKNDAQPDGKCLDYEVRVFCNCFGIPGLHHHTSTPITSPPKTTKPIPNVCGWTTWFNGHKPDTQGETETFINLRKDFRFCDVEDITAIQCRQHGSEKLFMETGQMGVICDIHKGGLMCNHADQISTGGKCFDYEIRILCEPKELDCSHMTTVAPSAGHYISPTPSPSTDIFGNPILHTKKATTTDKFASPTPSMRHTTDKFKTPSLEKTTTVAVQNKHTTHIDTTAVTPMLVCTDGMTQGSSLPMNSERMSSSSNLTPNSGVERSHLTDTNSGQLTGGWVAGKNEKTEWIMIDFGRPMIIDGITTKGQAGQPYWITAFKILYSLDKKTFTYYEENGQPKVFSANHNSETPVHQTFTAPINAKYVRLLPVSWNGAIALRWQLFGCTGAPPVTPPLTGTSLNPNPEKTGVPTPSPSGNTGLNPTPSPTGDSSLNPTPSPSGNTGLNPTPSPSGITELNPTPSPSGNTGLNPTPSPTGDSSLYPTPSPSVNTGLNPTPSPSGNTGDFNPTPSPSGITGLKPTPSPSGNTGESNPTPSPSGFTGLNPTPSPSGNTGLNPTPSPTGDSSLNPTPSPSGNTELNPTPSPSTCNGGWSNWINKDTPDTGDGDHEAMTAAEKLKFCPGGEVIDAECATKDGMPYDGTGEIASCYPDTGFTCNTMDNFDAPCMDYKIRYMCKCADLPTKSHGNDGHKSTVSPSPDVHLSPTPSPNELNQGTPTPSPNGLNQGTPTPSPTGDSAHSPTPKPSVCITRWSSWLNRDKPDTNNGDYEKMTSAEIKKFCPGGTIKQVECQTSTGIPFHSTGAIQSCTKEQGMICNNADNFPVGCDDYQIRYFCMCSENPTPSPTAPGQGTPMLTPTVVVVTSTNEIPEPCKVPMGMQNEAIRREMITASSQRSSSSSPEHARLNGPNSWIAGVDNKNQYIQVDFLQPTFVTGVTTQGRPLVPSYVSSYFVLFSNDGVNWNTYMENGQKKQFSGNFDSVTPVTHFFTAPIKARYIRINPQTFYGKIAMRFELHGCFTPYPTTIPSTRPPTPVPTTTMKIPSKPPTTIDVKRCTQWDNWVNLHTPDASGDSEPIAEVKKHSHICINPMKIECRTATGSTADDLGQIISCDLWSGLQCDNMNQFDPNGCADYKVRLACLKQTSECIPPQKNTMTGGSHKTTKLATVSGSQIKRVAKCYENMDTKNCPDSCPDGQFCDGLHCVQKSECTCKIEGKIVRPGGIAQGRQCATCQCINGENKCMPKFCPPCQPEETKYVNVTSCECTCKTCADNEYRCGNTRCIPKPLRCDGIIDCDTDEVNCVVVPQFTPPGIPTPSPTSGNGGKPEVSPGSNTGLTPTPSPTPVDNKTPCVDKSWSPWVDERNPTTYALGDKEKSGLEYQKASGFCSGGTIHKVECWSTDIGAFHYSTGEVMKCTPIDGVVCNNADNFPMTCTNYKIRYQCTCSHNTPQLDTGTTSIAATTVPTGPMFPDSSQNHSEHS</sequence>
<evidence type="ECO:0000256" key="4">
    <source>
        <dbReference type="ARBA" id="ARBA00023157"/>
    </source>
</evidence>
<evidence type="ECO:0000256" key="6">
    <source>
        <dbReference type="PROSITE-ProRule" id="PRU00124"/>
    </source>
</evidence>
<accession>A0A8B6BIE3</accession>
<protein>
    <recommendedName>
        <fullName evidence="8">F5/8 type C domain-containing protein</fullName>
    </recommendedName>
</protein>
<feature type="compositionally biased region" description="Polar residues" evidence="7">
    <location>
        <begin position="2127"/>
        <end position="2162"/>
    </location>
</feature>
<keyword evidence="2" id="KW-0964">Secreted</keyword>
<dbReference type="Pfam" id="PF00754">
    <property type="entry name" value="F5_F8_type_C"/>
    <property type="match status" value="6"/>
</dbReference>
<feature type="region of interest" description="Disordered" evidence="7">
    <location>
        <begin position="2569"/>
        <end position="2628"/>
    </location>
</feature>
<evidence type="ECO:0000256" key="2">
    <source>
        <dbReference type="ARBA" id="ARBA00022525"/>
    </source>
</evidence>
<name>A0A8B6BIE3_MYTGA</name>
<feature type="region of interest" description="Disordered" evidence="7">
    <location>
        <begin position="2281"/>
        <end position="2494"/>
    </location>
</feature>
<feature type="compositionally biased region" description="Polar residues" evidence="7">
    <location>
        <begin position="2301"/>
        <end position="2400"/>
    </location>
</feature>
<dbReference type="FunFam" id="2.60.120.260:FF:000016">
    <property type="entry name" value="Contactin-associated protein-like 4 isoform 1"/>
    <property type="match status" value="2"/>
</dbReference>
<reference evidence="9" key="1">
    <citation type="submission" date="2018-11" db="EMBL/GenBank/DDBJ databases">
        <authorList>
            <person name="Alioto T."/>
            <person name="Alioto T."/>
        </authorList>
    </citation>
    <scope>NUCLEOTIDE SEQUENCE</scope>
</reference>
<dbReference type="PROSITE" id="PS50022">
    <property type="entry name" value="FA58C_3"/>
    <property type="match status" value="6"/>
</dbReference>
<dbReference type="Pfam" id="PF00057">
    <property type="entry name" value="Ldl_recept_a"/>
    <property type="match status" value="1"/>
</dbReference>
<dbReference type="OrthoDB" id="6105840at2759"/>
<dbReference type="PROSITE" id="PS50068">
    <property type="entry name" value="LDLRA_2"/>
    <property type="match status" value="1"/>
</dbReference>
<feature type="compositionally biased region" description="Basic and acidic residues" evidence="7">
    <location>
        <begin position="2485"/>
        <end position="2494"/>
    </location>
</feature>
<feature type="region of interest" description="Disordered" evidence="7">
    <location>
        <begin position="438"/>
        <end position="479"/>
    </location>
</feature>
<feature type="compositionally biased region" description="Polar residues" evidence="7">
    <location>
        <begin position="2593"/>
        <end position="2624"/>
    </location>
</feature>
<organism evidence="9 10">
    <name type="scientific">Mytilus galloprovincialis</name>
    <name type="common">Mediterranean mussel</name>
    <dbReference type="NCBI Taxonomy" id="29158"/>
    <lineage>
        <taxon>Eukaryota</taxon>
        <taxon>Metazoa</taxon>
        <taxon>Spiralia</taxon>
        <taxon>Lophotrochozoa</taxon>
        <taxon>Mollusca</taxon>
        <taxon>Bivalvia</taxon>
        <taxon>Autobranchia</taxon>
        <taxon>Pteriomorphia</taxon>
        <taxon>Mytilida</taxon>
        <taxon>Mytiloidea</taxon>
        <taxon>Mytilidae</taxon>
        <taxon>Mytilinae</taxon>
        <taxon>Mytilus</taxon>
    </lineage>
</organism>
<feature type="domain" description="F5/8 type C" evidence="8">
    <location>
        <begin position="2755"/>
        <end position="2899"/>
    </location>
</feature>
<keyword evidence="3" id="KW-0732">Signal</keyword>
<dbReference type="Gene3D" id="4.10.400.10">
    <property type="entry name" value="Low-density Lipoprotein Receptor"/>
    <property type="match status" value="1"/>
</dbReference>
<dbReference type="Proteomes" id="UP000596742">
    <property type="component" value="Unassembled WGS sequence"/>
</dbReference>
<dbReference type="FunFam" id="2.60.120.260:FF:000002">
    <property type="entry name" value="Coagulation factor VIII"/>
    <property type="match status" value="1"/>
</dbReference>
<dbReference type="InterPro" id="IPR002172">
    <property type="entry name" value="LDrepeatLR_classA_rpt"/>
</dbReference>
<feature type="disulfide bond" evidence="6">
    <location>
        <begin position="3156"/>
        <end position="3174"/>
    </location>
</feature>
<feature type="domain" description="F5/8 type C" evidence="8">
    <location>
        <begin position="482"/>
        <end position="635"/>
    </location>
</feature>
<comment type="subcellular location">
    <subcellularLocation>
        <location evidence="1">Secreted</location>
    </subcellularLocation>
</comment>
<dbReference type="EMBL" id="UYJE01000219">
    <property type="protein sequence ID" value="VDH91305.1"/>
    <property type="molecule type" value="Genomic_DNA"/>
</dbReference>
<dbReference type="InterPro" id="IPR008979">
    <property type="entry name" value="Galactose-bd-like_sf"/>
</dbReference>
<evidence type="ECO:0000313" key="10">
    <source>
        <dbReference type="Proteomes" id="UP000596742"/>
    </source>
</evidence>
<comment type="caution">
    <text evidence="6">Lacks conserved residue(s) required for the propagation of feature annotation.</text>
</comment>
<feature type="compositionally biased region" description="Polar residues" evidence="7">
    <location>
        <begin position="862"/>
        <end position="883"/>
    </location>
</feature>
<feature type="domain" description="F5/8 type C" evidence="8">
    <location>
        <begin position="2121"/>
        <end position="2272"/>
    </location>
</feature>
<dbReference type="SUPFAM" id="SSF57424">
    <property type="entry name" value="LDL receptor-like module"/>
    <property type="match status" value="1"/>
</dbReference>
<feature type="region of interest" description="Disordered" evidence="7">
    <location>
        <begin position="1295"/>
        <end position="1315"/>
    </location>
</feature>
<evidence type="ECO:0000313" key="9">
    <source>
        <dbReference type="EMBL" id="VDH91305.1"/>
    </source>
</evidence>
<dbReference type="GO" id="GO:0005576">
    <property type="term" value="C:extracellular region"/>
    <property type="evidence" value="ECO:0007669"/>
    <property type="project" value="UniProtKB-SubCell"/>
</dbReference>
<gene>
    <name evidence="9" type="ORF">MGAL_10B001669</name>
</gene>
<dbReference type="PROSITE" id="PS01285">
    <property type="entry name" value="FA58C_1"/>
    <property type="match status" value="5"/>
</dbReference>
<evidence type="ECO:0000256" key="7">
    <source>
        <dbReference type="SAM" id="MobiDB-lite"/>
    </source>
</evidence>
<feature type="region of interest" description="Disordered" evidence="7">
    <location>
        <begin position="502"/>
        <end position="528"/>
    </location>
</feature>
<dbReference type="SMART" id="SM00192">
    <property type="entry name" value="LDLa"/>
    <property type="match status" value="1"/>
</dbReference>
<evidence type="ECO:0000256" key="1">
    <source>
        <dbReference type="ARBA" id="ARBA00004613"/>
    </source>
</evidence>
<feature type="compositionally biased region" description="Polar residues" evidence="7">
    <location>
        <begin position="2282"/>
        <end position="2291"/>
    </location>
</feature>
<dbReference type="CDD" id="cd00112">
    <property type="entry name" value="LDLa"/>
    <property type="match status" value="1"/>
</dbReference>
<dbReference type="PROSITE" id="PS01286">
    <property type="entry name" value="FA58C_2"/>
    <property type="match status" value="1"/>
</dbReference>